<accession>A0A8S0PJS2</accession>
<dbReference type="Proteomes" id="UP000594638">
    <property type="component" value="Unassembled WGS sequence"/>
</dbReference>
<evidence type="ECO:0000313" key="2">
    <source>
        <dbReference type="EMBL" id="CAA2941281.1"/>
    </source>
</evidence>
<dbReference type="InterPro" id="IPR010733">
    <property type="entry name" value="DUF1308"/>
</dbReference>
<feature type="domain" description="DUF1308" evidence="1">
    <location>
        <begin position="312"/>
        <end position="477"/>
    </location>
</feature>
<dbReference type="OrthoDB" id="441890at2759"/>
<dbReference type="PANTHER" id="PTHR13379:SF0">
    <property type="entry name" value="UPF0415 PROTEIN C7ORF25"/>
    <property type="match status" value="1"/>
</dbReference>
<sequence length="480" mass="52969">MDGLSGDLQQFPQEYRMEGGSMERAAMAAVEEAKKRCSALTQRIIHSEKLSNLSSKTTLLKLIQSELSFLHRLSHPFPSSPLSVNIGHLEAVVHVLQQPFVTGVSRVCKPIVLSPSKRIYVDIVCSLNGNPVWFVVSDRNPRYIFWDRNEGLKTRIRLLLEAANESPVTLRPSSIIFFFANGLDDGDSQKFRDEFGATKLELESFSYEELELEEDWTSVNLIGRSFPKSCVLQIRVETDGFGMNDKHLLDSAGKDILSSCKKHIESCGSNLGTSFCSLVSGLKCCCCPLDMYTGLEEGLSKELFDGIGAKLVNFDTTAMIAIVSGISNGGTEKLLAKPESELRGRFKGNYEFVIAQVNSEIQNPIHGELAGVISGKIGIICESVHSEFEELISMCGGPNEISRANHFLKFLKVVPDCASTRLMNLPTTRKMALKNKVVFGTGDYWHAPTVTANMAFVRAVSQTGMSLFVVEHRPRALIGD</sequence>
<proteinExistence type="predicted"/>
<dbReference type="EMBL" id="CACTIH010000048">
    <property type="protein sequence ID" value="CAA2941281.1"/>
    <property type="molecule type" value="Genomic_DNA"/>
</dbReference>
<evidence type="ECO:0000313" key="3">
    <source>
        <dbReference type="Proteomes" id="UP000594638"/>
    </source>
</evidence>
<gene>
    <name evidence="2" type="ORF">OLEA9_A110838</name>
</gene>
<keyword evidence="3" id="KW-1185">Reference proteome</keyword>
<comment type="caution">
    <text evidence="2">The sequence shown here is derived from an EMBL/GenBank/DDBJ whole genome shotgun (WGS) entry which is preliminary data.</text>
</comment>
<organism evidence="2 3">
    <name type="scientific">Olea europaea subsp. europaea</name>
    <dbReference type="NCBI Taxonomy" id="158383"/>
    <lineage>
        <taxon>Eukaryota</taxon>
        <taxon>Viridiplantae</taxon>
        <taxon>Streptophyta</taxon>
        <taxon>Embryophyta</taxon>
        <taxon>Tracheophyta</taxon>
        <taxon>Spermatophyta</taxon>
        <taxon>Magnoliopsida</taxon>
        <taxon>eudicotyledons</taxon>
        <taxon>Gunneridae</taxon>
        <taxon>Pentapetalae</taxon>
        <taxon>asterids</taxon>
        <taxon>lamiids</taxon>
        <taxon>Lamiales</taxon>
        <taxon>Oleaceae</taxon>
        <taxon>Oleeae</taxon>
        <taxon>Olea</taxon>
    </lineage>
</organism>
<dbReference type="AlphaFoldDB" id="A0A8S0PJS2"/>
<evidence type="ECO:0000259" key="1">
    <source>
        <dbReference type="Pfam" id="PF07000"/>
    </source>
</evidence>
<reference evidence="2 3" key="1">
    <citation type="submission" date="2019-12" db="EMBL/GenBank/DDBJ databases">
        <authorList>
            <person name="Alioto T."/>
            <person name="Alioto T."/>
            <person name="Gomez Garrido J."/>
        </authorList>
    </citation>
    <scope>NUCLEOTIDE SEQUENCE [LARGE SCALE GENOMIC DNA]</scope>
</reference>
<name>A0A8S0PJS2_OLEEU</name>
<dbReference type="PANTHER" id="PTHR13379">
    <property type="entry name" value="UNCHARACTERIZED DUF1308"/>
    <property type="match status" value="1"/>
</dbReference>
<dbReference type="Pfam" id="PF07000">
    <property type="entry name" value="DUF1308"/>
    <property type="match status" value="1"/>
</dbReference>
<dbReference type="Gramene" id="OE9A110838T3">
    <property type="protein sequence ID" value="OE9A110838C3"/>
    <property type="gene ID" value="OE9A110838"/>
</dbReference>
<protein>
    <recommendedName>
        <fullName evidence="1">DUF1308 domain-containing protein</fullName>
    </recommendedName>
</protein>